<dbReference type="RefSeq" id="WP_119596473.1">
    <property type="nucleotide sequence ID" value="NZ_QXBN01000012.1"/>
</dbReference>
<name>A0ABD7HM24_9MYCO</name>
<evidence type="ECO:0000313" key="2">
    <source>
        <dbReference type="EMBL" id="RIT36826.1"/>
    </source>
</evidence>
<dbReference type="Gene3D" id="3.40.50.300">
    <property type="entry name" value="P-loop containing nucleotide triphosphate hydrolases"/>
    <property type="match status" value="1"/>
</dbReference>
<organism evidence="2 3">
    <name type="scientific">Mycobacteroides abscessus</name>
    <dbReference type="NCBI Taxonomy" id="36809"/>
    <lineage>
        <taxon>Bacteria</taxon>
        <taxon>Bacillati</taxon>
        <taxon>Actinomycetota</taxon>
        <taxon>Actinomycetes</taxon>
        <taxon>Mycobacteriales</taxon>
        <taxon>Mycobacteriaceae</taxon>
        <taxon>Mycobacteroides</taxon>
    </lineage>
</organism>
<accession>A0ABD7HM24</accession>
<dbReference type="InterPro" id="IPR027417">
    <property type="entry name" value="P-loop_NTPase"/>
</dbReference>
<dbReference type="EMBL" id="QXBN01000012">
    <property type="protein sequence ID" value="RIT36826.1"/>
    <property type="molecule type" value="Genomic_DNA"/>
</dbReference>
<dbReference type="AlphaFoldDB" id="A0ABD7HM24"/>
<dbReference type="InterPro" id="IPR050625">
    <property type="entry name" value="ParA/MinD_ATPase"/>
</dbReference>
<proteinExistence type="predicted"/>
<comment type="caution">
    <text evidence="2">The sequence shown here is derived from an EMBL/GenBank/DDBJ whole genome shotgun (WGS) entry which is preliminary data.</text>
</comment>
<gene>
    <name evidence="2" type="ORF">D2E76_16365</name>
</gene>
<reference evidence="2 3" key="1">
    <citation type="submission" date="2018-08" db="EMBL/GenBank/DDBJ databases">
        <title>Linezolid Resistance in Mycobacterium abscessus: MIC Distribution and Comprehensive Investigation of Resistance Mechanisms.</title>
        <authorList>
            <person name="Ye M."/>
            <person name="Xu L."/>
            <person name="Zou Y."/>
            <person name="Li B."/>
            <person name="Guo Q."/>
            <person name="Zhang Y."/>
            <person name="Zhan M."/>
            <person name="Xu B."/>
            <person name="Yu F."/>
            <person name="Zhang Z."/>
            <person name="Chu H."/>
        </authorList>
    </citation>
    <scope>NUCLEOTIDE SEQUENCE [LARGE SCALE GENOMIC DNA]</scope>
    <source>
        <strain evidence="2 3">G143</strain>
    </source>
</reference>
<evidence type="ECO:0000256" key="1">
    <source>
        <dbReference type="SAM" id="MobiDB-lite"/>
    </source>
</evidence>
<dbReference type="SUPFAM" id="SSF52540">
    <property type="entry name" value="P-loop containing nucleoside triphosphate hydrolases"/>
    <property type="match status" value="1"/>
</dbReference>
<evidence type="ECO:0000313" key="3">
    <source>
        <dbReference type="Proteomes" id="UP000284557"/>
    </source>
</evidence>
<sequence length="377" mass="40644">MSDKVDYRALYGPRPQNPPADGGGQHRQPAHAAAPAPESQRPAGPAPAHHRTLSPAAQYATGANPWEPAPTTGLELDGSKTRRAGARTGLRGRINRILGTRLPPNEAETTYEAECASIKAPIPTIKHVGFLHAKGGTGGTTSLQMVGNTLAEQRRGTVYAIDADYGGSLLLRTRDVSGTNSPKSTRTLHRWDPRGGEHFGSMFWRTPQGLMAIGNPKVTNDPPIEPHEFIDVLNKFPREGEIRLIDMPREDTPLFVPLLQGLSSIVLVTTPEQDSVRLCEKLRDTIREHGRPDLVANMVVVVNHRSPADPVIDEAKLAAVFDQGDELGAAAGLQRVLYAGYDAHLAEGGAVDYNLVDADTLKRYVTITAAIVARLTA</sequence>
<protein>
    <submittedName>
        <fullName evidence="2">Uncharacterized protein</fullName>
    </submittedName>
</protein>
<dbReference type="Proteomes" id="UP000284557">
    <property type="component" value="Unassembled WGS sequence"/>
</dbReference>
<dbReference type="PANTHER" id="PTHR43384:SF14">
    <property type="entry name" value="ESX-1 SECRETION-ASSOCIATED PROTEIN ESPI"/>
    <property type="match status" value="1"/>
</dbReference>
<feature type="region of interest" description="Disordered" evidence="1">
    <location>
        <begin position="1"/>
        <end position="84"/>
    </location>
</feature>
<dbReference type="PANTHER" id="PTHR43384">
    <property type="entry name" value="SEPTUM SITE-DETERMINING PROTEIN MIND HOMOLOG, CHLOROPLASTIC-RELATED"/>
    <property type="match status" value="1"/>
</dbReference>